<dbReference type="Proteomes" id="UP001652445">
    <property type="component" value="Unassembled WGS sequence"/>
</dbReference>
<organism evidence="1 2">
    <name type="scientific">Paenibacillus baimaensis</name>
    <dbReference type="NCBI Taxonomy" id="2982185"/>
    <lineage>
        <taxon>Bacteria</taxon>
        <taxon>Bacillati</taxon>
        <taxon>Bacillota</taxon>
        <taxon>Bacilli</taxon>
        <taxon>Bacillales</taxon>
        <taxon>Paenibacillaceae</taxon>
        <taxon>Paenibacillus</taxon>
    </lineage>
</organism>
<proteinExistence type="predicted"/>
<dbReference type="EMBL" id="JAOQIO010000075">
    <property type="protein sequence ID" value="MCU6794003.1"/>
    <property type="molecule type" value="Genomic_DNA"/>
</dbReference>
<evidence type="ECO:0000313" key="1">
    <source>
        <dbReference type="EMBL" id="MCU6794003.1"/>
    </source>
</evidence>
<comment type="caution">
    <text evidence="1">The sequence shown here is derived from an EMBL/GenBank/DDBJ whole genome shotgun (WGS) entry which is preliminary data.</text>
</comment>
<protein>
    <submittedName>
        <fullName evidence="1">Transposase</fullName>
    </submittedName>
</protein>
<evidence type="ECO:0000313" key="2">
    <source>
        <dbReference type="Proteomes" id="UP001652445"/>
    </source>
</evidence>
<sequence length="100" mass="12174">MIKEIPYDELKILHWDQMGFWLCYRRLLRGTFGWPADGTTPLHLTYRELRWLLDSLSLTQQRRIPAFRRKWRFNDSLQERARILSNLSTIRIKPESLTIE</sequence>
<dbReference type="PANTHER" id="PTHR36455">
    <property type="match status" value="1"/>
</dbReference>
<dbReference type="RefSeq" id="WP_408638490.1">
    <property type="nucleotide sequence ID" value="NZ_JAOQIO010000075.1"/>
</dbReference>
<gene>
    <name evidence="1" type="ORF">OB236_18020</name>
</gene>
<name>A0ABT2UH85_9BACL</name>
<dbReference type="Pfam" id="PF05717">
    <property type="entry name" value="TnpB_IS66"/>
    <property type="match status" value="1"/>
</dbReference>
<dbReference type="InterPro" id="IPR008878">
    <property type="entry name" value="Transposase_IS66_Orf2"/>
</dbReference>
<keyword evidence="2" id="KW-1185">Reference proteome</keyword>
<dbReference type="PANTHER" id="PTHR36455:SF1">
    <property type="entry name" value="BLR8292 PROTEIN"/>
    <property type="match status" value="1"/>
</dbReference>
<accession>A0ABT2UH85</accession>
<reference evidence="1 2" key="1">
    <citation type="submission" date="2022-09" db="EMBL/GenBank/DDBJ databases">
        <authorList>
            <person name="Han X.L."/>
            <person name="Wang Q."/>
            <person name="Lu T."/>
        </authorList>
    </citation>
    <scope>NUCLEOTIDE SEQUENCE [LARGE SCALE GENOMIC DNA]</scope>
    <source>
        <strain evidence="1 2">WQ 127069</strain>
    </source>
</reference>